<evidence type="ECO:0000313" key="5">
    <source>
        <dbReference type="Proteomes" id="UP000076837"/>
    </source>
</evidence>
<keyword evidence="5" id="KW-1185">Reference proteome</keyword>
<proteinExistence type="predicted"/>
<dbReference type="Pfam" id="PF24866">
    <property type="entry name" value="DUF7732"/>
    <property type="match status" value="1"/>
</dbReference>
<dbReference type="STRING" id="5454.A0A163BZ19"/>
<evidence type="ECO:0000313" key="4">
    <source>
        <dbReference type="EMBL" id="KZM22100.1"/>
    </source>
</evidence>
<dbReference type="AlphaFoldDB" id="A0A163BZ19"/>
<organism evidence="4 5">
    <name type="scientific">Didymella rabiei</name>
    <name type="common">Chickpea ascochyta blight fungus</name>
    <name type="synonym">Mycosphaerella rabiei</name>
    <dbReference type="NCBI Taxonomy" id="5454"/>
    <lineage>
        <taxon>Eukaryota</taxon>
        <taxon>Fungi</taxon>
        <taxon>Dikarya</taxon>
        <taxon>Ascomycota</taxon>
        <taxon>Pezizomycotina</taxon>
        <taxon>Dothideomycetes</taxon>
        <taxon>Pleosporomycetidae</taxon>
        <taxon>Pleosporales</taxon>
        <taxon>Pleosporineae</taxon>
        <taxon>Didymellaceae</taxon>
        <taxon>Ascochyta</taxon>
    </lineage>
</organism>
<reference evidence="4 5" key="1">
    <citation type="journal article" date="2016" name="Sci. Rep.">
        <title>Draft genome sequencing and secretome analysis of fungal phytopathogen Ascochyta rabiei provides insight into the necrotrophic effector repertoire.</title>
        <authorList>
            <person name="Verma S."/>
            <person name="Gazara R.K."/>
            <person name="Nizam S."/>
            <person name="Parween S."/>
            <person name="Chattopadhyay D."/>
            <person name="Verma P.K."/>
        </authorList>
    </citation>
    <scope>NUCLEOTIDE SEQUENCE [LARGE SCALE GENOMIC DNA]</scope>
    <source>
        <strain evidence="4 5">ArDII</strain>
    </source>
</reference>
<feature type="region of interest" description="Disordered" evidence="1">
    <location>
        <begin position="42"/>
        <end position="102"/>
    </location>
</feature>
<dbReference type="EMBL" id="JYNV01000224">
    <property type="protein sequence ID" value="KZM22100.1"/>
    <property type="molecule type" value="Genomic_DNA"/>
</dbReference>
<protein>
    <recommendedName>
        <fullName evidence="3">DUF7732 domain-containing protein</fullName>
    </recommendedName>
</protein>
<sequence>MKVTQYLAGVALATSVANAASIPEVNAINLIDDHADVLPRSSEVVAPDHSLERRKGGGGRSGGSSSGGSSGGRSGGGSGGSSRTSSNSAAGGRTSAGSGAPRTYGGYYGGGASVPYTAGRSTPKGLVAAPLLLGVGLLAIMPGLWLYSAYPYHYSNPYRFYNQSETNQNNPNGTNTTLPVTCLCQEYSPCGCDENDDPKYINGLVGNGSYAALNKSLVTVADVNGTKNLVLNGTLPNGTTAPGGSDDDESAAINLKIGKYAGYWMMATIVLTGVMM</sequence>
<dbReference type="PANTHER" id="PTHR42091">
    <property type="entry name" value="CONSERVED GLYCINE-RICH PROTEIN (AFU_ORTHOLOGUE AFUA_7G02440)"/>
    <property type="match status" value="1"/>
</dbReference>
<keyword evidence="2" id="KW-0472">Membrane</keyword>
<dbReference type="Proteomes" id="UP000076837">
    <property type="component" value="Unassembled WGS sequence"/>
</dbReference>
<evidence type="ECO:0000256" key="2">
    <source>
        <dbReference type="SAM" id="Phobius"/>
    </source>
</evidence>
<name>A0A163BZ19_DIDRA</name>
<keyword evidence="2" id="KW-1133">Transmembrane helix</keyword>
<feature type="domain" description="DUF7732" evidence="3">
    <location>
        <begin position="107"/>
        <end position="239"/>
    </location>
</feature>
<accession>A0A163BZ19</accession>
<evidence type="ECO:0000259" key="3">
    <source>
        <dbReference type="Pfam" id="PF24866"/>
    </source>
</evidence>
<feature type="compositionally biased region" description="Low complexity" evidence="1">
    <location>
        <begin position="81"/>
        <end position="100"/>
    </location>
</feature>
<evidence type="ECO:0000256" key="1">
    <source>
        <dbReference type="SAM" id="MobiDB-lite"/>
    </source>
</evidence>
<keyword evidence="2" id="KW-0812">Transmembrane</keyword>
<gene>
    <name evidence="4" type="ORF">ST47_g6699</name>
</gene>
<comment type="caution">
    <text evidence="4">The sequence shown here is derived from an EMBL/GenBank/DDBJ whole genome shotgun (WGS) entry which is preliminary data.</text>
</comment>
<feature type="transmembrane region" description="Helical" evidence="2">
    <location>
        <begin position="127"/>
        <end position="150"/>
    </location>
</feature>
<dbReference type="InterPro" id="IPR056634">
    <property type="entry name" value="DUF7732"/>
</dbReference>
<feature type="compositionally biased region" description="Gly residues" evidence="1">
    <location>
        <begin position="58"/>
        <end position="80"/>
    </location>
</feature>
<dbReference type="PANTHER" id="PTHR42091:SF1">
    <property type="entry name" value="CONSERVED GLYCINE-RICH PROTEIN (AFU_ORTHOLOGUE AFUA_7G02440)"/>
    <property type="match status" value="1"/>
</dbReference>